<dbReference type="CDD" id="cd00093">
    <property type="entry name" value="HTH_XRE"/>
    <property type="match status" value="1"/>
</dbReference>
<dbReference type="Proteomes" id="UP000293434">
    <property type="component" value="Unassembled WGS sequence"/>
</dbReference>
<reference evidence="2 3" key="1">
    <citation type="submission" date="2018-11" db="EMBL/GenBank/DDBJ databases">
        <title>Genomic profiling of Staphylococcus species from a Poultry farm system in KwaZulu-Natal, South Africa.</title>
        <authorList>
            <person name="Amoako D.G."/>
            <person name="Somboro A.M."/>
            <person name="Abia A.L.K."/>
            <person name="Bester L.A."/>
            <person name="Essack S.Y."/>
        </authorList>
    </citation>
    <scope>NUCLEOTIDE SEQUENCE [LARGE SCALE GENOMIC DNA]</scope>
    <source>
        <strain evidence="2 3">SA9</strain>
    </source>
</reference>
<dbReference type="SUPFAM" id="SSF47413">
    <property type="entry name" value="lambda repressor-like DNA-binding domains"/>
    <property type="match status" value="1"/>
</dbReference>
<evidence type="ECO:0000259" key="1">
    <source>
        <dbReference type="PROSITE" id="PS50943"/>
    </source>
</evidence>
<gene>
    <name evidence="2" type="ORF">EIG94_11860</name>
</gene>
<proteinExistence type="predicted"/>
<dbReference type="GO" id="GO:0003677">
    <property type="term" value="F:DNA binding"/>
    <property type="evidence" value="ECO:0007669"/>
    <property type="project" value="InterPro"/>
</dbReference>
<accession>A0AB74E0L1</accession>
<dbReference type="PROSITE" id="PS50943">
    <property type="entry name" value="HTH_CROC1"/>
    <property type="match status" value="1"/>
</dbReference>
<protein>
    <submittedName>
        <fullName evidence="2">XRE family transcriptional regulator</fullName>
    </submittedName>
</protein>
<name>A0AB74E0L1_STAAU</name>
<dbReference type="InterPro" id="IPR010982">
    <property type="entry name" value="Lambda_DNA-bd_dom_sf"/>
</dbReference>
<evidence type="ECO:0000313" key="3">
    <source>
        <dbReference type="Proteomes" id="UP000293434"/>
    </source>
</evidence>
<organism evidence="2 3">
    <name type="scientific">Staphylococcus aureus</name>
    <dbReference type="NCBI Taxonomy" id="1280"/>
    <lineage>
        <taxon>Bacteria</taxon>
        <taxon>Bacillati</taxon>
        <taxon>Bacillota</taxon>
        <taxon>Bacilli</taxon>
        <taxon>Bacillales</taxon>
        <taxon>Staphylococcaceae</taxon>
        <taxon>Staphylococcus</taxon>
    </lineage>
</organism>
<dbReference type="InterPro" id="IPR001387">
    <property type="entry name" value="Cro/C1-type_HTH"/>
</dbReference>
<evidence type="ECO:0000313" key="2">
    <source>
        <dbReference type="EMBL" id="RZH91610.1"/>
    </source>
</evidence>
<sequence length="34" mass="3875">MTFGEILKKERVSWKLSVKELSTLSGVSQTYISK</sequence>
<feature type="domain" description="HTH cro/C1-type" evidence="1">
    <location>
        <begin position="7"/>
        <end position="34"/>
    </location>
</feature>
<dbReference type="Gene3D" id="1.10.260.40">
    <property type="entry name" value="lambda repressor-like DNA-binding domains"/>
    <property type="match status" value="1"/>
</dbReference>
<dbReference type="AlphaFoldDB" id="A0AB74E0L1"/>
<feature type="non-terminal residue" evidence="2">
    <location>
        <position position="34"/>
    </location>
</feature>
<comment type="caution">
    <text evidence="2">The sequence shown here is derived from an EMBL/GenBank/DDBJ whole genome shotgun (WGS) entry which is preliminary data.</text>
</comment>
<dbReference type="EMBL" id="RQTC01000220">
    <property type="protein sequence ID" value="RZH91610.1"/>
    <property type="molecule type" value="Genomic_DNA"/>
</dbReference>